<proteinExistence type="predicted"/>
<evidence type="ECO:0000313" key="2">
    <source>
        <dbReference type="Proteomes" id="UP000663722"/>
    </source>
</evidence>
<dbReference type="EMBL" id="CP061800">
    <property type="protein sequence ID" value="QTA92944.1"/>
    <property type="molecule type" value="Genomic_DNA"/>
</dbReference>
<gene>
    <name evidence="1" type="ORF">dnm_090370</name>
</gene>
<name>A0A975BWD1_9BACT</name>
<dbReference type="Proteomes" id="UP000663722">
    <property type="component" value="Chromosome"/>
</dbReference>
<accession>A0A975BWD1</accession>
<keyword evidence="2" id="KW-1185">Reference proteome</keyword>
<protein>
    <submittedName>
        <fullName evidence="1">Uncharacterized protein</fullName>
    </submittedName>
</protein>
<dbReference type="KEGG" id="dmm:dnm_090370"/>
<organism evidence="1 2">
    <name type="scientific">Desulfonema magnum</name>
    <dbReference type="NCBI Taxonomy" id="45655"/>
    <lineage>
        <taxon>Bacteria</taxon>
        <taxon>Pseudomonadati</taxon>
        <taxon>Thermodesulfobacteriota</taxon>
        <taxon>Desulfobacteria</taxon>
        <taxon>Desulfobacterales</taxon>
        <taxon>Desulfococcaceae</taxon>
        <taxon>Desulfonema</taxon>
    </lineage>
</organism>
<dbReference type="AlphaFoldDB" id="A0A975BWD1"/>
<reference evidence="1" key="1">
    <citation type="journal article" date="2021" name="Microb. Physiol.">
        <title>Proteogenomic Insights into the Physiology of Marine, Sulfate-Reducing, Filamentous Desulfonema limicola and Desulfonema magnum.</title>
        <authorList>
            <person name="Schnaars V."/>
            <person name="Wohlbrand L."/>
            <person name="Scheve S."/>
            <person name="Hinrichs C."/>
            <person name="Reinhardt R."/>
            <person name="Rabus R."/>
        </authorList>
    </citation>
    <scope>NUCLEOTIDE SEQUENCE</scope>
    <source>
        <strain evidence="1">4be13</strain>
    </source>
</reference>
<evidence type="ECO:0000313" key="1">
    <source>
        <dbReference type="EMBL" id="QTA92944.1"/>
    </source>
</evidence>
<sequence length="73" mass="8735">MNKKFVIPAKAGIRFWPMRRFRELWVPVFAGFGVKSVERNDRKNLNIECVQNKNFTVFQIIFNTKRSVDFIIK</sequence>